<dbReference type="EMBL" id="MHLA01000007">
    <property type="protein sequence ID" value="OGZ00128.1"/>
    <property type="molecule type" value="Genomic_DNA"/>
</dbReference>
<dbReference type="STRING" id="1798650.A2945_00350"/>
<sequence length="267" mass="30719">MTTWNRPQFLGQAIESIRAQTFGDWELIIADDGSTDNTREIVAEWMKKDSRIKYVNPGHLGRIAKISNIGLREAKGEYIAILDDDDWWADPEKLKKQVGFLDKNRDHVGCGGGYFVIDKEGNTTAKILKPEKDADIRKVMLFANPMANSSTLFRHSVAEKLGYYDETMLQFADWDFWLKMGLEGKIYNFPEYFLSYRMWGGGMSFSKQKECAQSAVRLVGRYQNKYPGHWFALFAAYAYVAYANFPPGVRQFLNPILSRLKKALFSR</sequence>
<evidence type="ECO:0000313" key="3">
    <source>
        <dbReference type="Proteomes" id="UP000178880"/>
    </source>
</evidence>
<dbReference type="GO" id="GO:0016758">
    <property type="term" value="F:hexosyltransferase activity"/>
    <property type="evidence" value="ECO:0007669"/>
    <property type="project" value="UniProtKB-ARBA"/>
</dbReference>
<accession>A0A1G2CI94</accession>
<organism evidence="2 3">
    <name type="scientific">Candidatus Liptonbacteria bacterium RIFCSPLOWO2_01_FULL_52_25</name>
    <dbReference type="NCBI Taxonomy" id="1798650"/>
    <lineage>
        <taxon>Bacteria</taxon>
        <taxon>Candidatus Liptoniibacteriota</taxon>
    </lineage>
</organism>
<reference evidence="2 3" key="1">
    <citation type="journal article" date="2016" name="Nat. Commun.">
        <title>Thousands of microbial genomes shed light on interconnected biogeochemical processes in an aquifer system.</title>
        <authorList>
            <person name="Anantharaman K."/>
            <person name="Brown C.T."/>
            <person name="Hug L.A."/>
            <person name="Sharon I."/>
            <person name="Castelle C.J."/>
            <person name="Probst A.J."/>
            <person name="Thomas B.C."/>
            <person name="Singh A."/>
            <person name="Wilkins M.J."/>
            <person name="Karaoz U."/>
            <person name="Brodie E.L."/>
            <person name="Williams K.H."/>
            <person name="Hubbard S.S."/>
            <person name="Banfield J.F."/>
        </authorList>
    </citation>
    <scope>NUCLEOTIDE SEQUENCE [LARGE SCALE GENOMIC DNA]</scope>
</reference>
<dbReference type="InterPro" id="IPR029044">
    <property type="entry name" value="Nucleotide-diphossugar_trans"/>
</dbReference>
<dbReference type="CDD" id="cd00761">
    <property type="entry name" value="Glyco_tranf_GTA_type"/>
    <property type="match status" value="1"/>
</dbReference>
<dbReference type="Pfam" id="PF00535">
    <property type="entry name" value="Glycos_transf_2"/>
    <property type="match status" value="1"/>
</dbReference>
<dbReference type="PANTHER" id="PTHR22916">
    <property type="entry name" value="GLYCOSYLTRANSFERASE"/>
    <property type="match status" value="1"/>
</dbReference>
<dbReference type="PANTHER" id="PTHR22916:SF3">
    <property type="entry name" value="UDP-GLCNAC:BETAGAL BETA-1,3-N-ACETYLGLUCOSAMINYLTRANSFERASE-LIKE PROTEIN 1"/>
    <property type="match status" value="1"/>
</dbReference>
<evidence type="ECO:0000259" key="1">
    <source>
        <dbReference type="Pfam" id="PF00535"/>
    </source>
</evidence>
<name>A0A1G2CI94_9BACT</name>
<dbReference type="Proteomes" id="UP000178880">
    <property type="component" value="Unassembled WGS sequence"/>
</dbReference>
<proteinExistence type="predicted"/>
<gene>
    <name evidence="2" type="ORF">A2945_00350</name>
</gene>
<dbReference type="SUPFAM" id="SSF53448">
    <property type="entry name" value="Nucleotide-diphospho-sugar transferases"/>
    <property type="match status" value="1"/>
</dbReference>
<dbReference type="InterPro" id="IPR001173">
    <property type="entry name" value="Glyco_trans_2-like"/>
</dbReference>
<dbReference type="Gene3D" id="3.90.550.10">
    <property type="entry name" value="Spore Coat Polysaccharide Biosynthesis Protein SpsA, Chain A"/>
    <property type="match status" value="1"/>
</dbReference>
<comment type="caution">
    <text evidence="2">The sequence shown here is derived from an EMBL/GenBank/DDBJ whole genome shotgun (WGS) entry which is preliminary data.</text>
</comment>
<evidence type="ECO:0000313" key="2">
    <source>
        <dbReference type="EMBL" id="OGZ00128.1"/>
    </source>
</evidence>
<dbReference type="AlphaFoldDB" id="A0A1G2CI94"/>
<protein>
    <recommendedName>
        <fullName evidence="1">Glycosyltransferase 2-like domain-containing protein</fullName>
    </recommendedName>
</protein>
<feature type="domain" description="Glycosyltransferase 2-like" evidence="1">
    <location>
        <begin position="1"/>
        <end position="160"/>
    </location>
</feature>